<dbReference type="RefSeq" id="WP_176633943.1">
    <property type="nucleotide sequence ID" value="NZ_JAAMFM010000004.1"/>
</dbReference>
<feature type="domain" description="SHSP" evidence="3">
    <location>
        <begin position="39"/>
        <end position="153"/>
    </location>
</feature>
<accession>A0A7Y7IEY2</accession>
<name>A0A7Y7IEY2_9MICC</name>
<sequence length="155" mass="17045">MTEMLSWTPFDAARWAAPFDLFTSSPFSVLDSFQRLFDGGTENTAMRVEEAIEDNMLVVRAELPGVDPDKDVDVSIADGVLNISATREQKTEKHTDGSYRTEFHYGSLQRRIALPDGVSETDIKASYKDGILEVRAPLPAKAVPAAPAKVAITRD</sequence>
<dbReference type="Gene3D" id="2.60.40.790">
    <property type="match status" value="1"/>
</dbReference>
<dbReference type="InterPro" id="IPR008978">
    <property type="entry name" value="HSP20-like_chaperone"/>
</dbReference>
<dbReference type="Pfam" id="PF00011">
    <property type="entry name" value="HSP20"/>
    <property type="match status" value="1"/>
</dbReference>
<proteinExistence type="inferred from homology"/>
<organism evidence="4 5">
    <name type="scientific">Arthrobacter wenxiniae</name>
    <dbReference type="NCBI Taxonomy" id="2713570"/>
    <lineage>
        <taxon>Bacteria</taxon>
        <taxon>Bacillati</taxon>
        <taxon>Actinomycetota</taxon>
        <taxon>Actinomycetes</taxon>
        <taxon>Micrococcales</taxon>
        <taxon>Micrococcaceae</taxon>
        <taxon>Arthrobacter</taxon>
    </lineage>
</organism>
<reference evidence="4 5" key="1">
    <citation type="submission" date="2020-02" db="EMBL/GenBank/DDBJ databases">
        <title>Genome sequence of strain AETb3-4.</title>
        <authorList>
            <person name="Gao J."/>
            <person name="Zhang X."/>
        </authorList>
    </citation>
    <scope>NUCLEOTIDE SEQUENCE [LARGE SCALE GENOMIC DNA]</scope>
    <source>
        <strain evidence="4 5">AETb3-4</strain>
    </source>
</reference>
<evidence type="ECO:0000313" key="4">
    <source>
        <dbReference type="EMBL" id="NVM94218.1"/>
    </source>
</evidence>
<gene>
    <name evidence="4" type="ORF">G6034_04700</name>
</gene>
<dbReference type="Proteomes" id="UP000543556">
    <property type="component" value="Unassembled WGS sequence"/>
</dbReference>
<protein>
    <submittedName>
        <fullName evidence="4">Hsp20/alpha crystallin family protein</fullName>
    </submittedName>
</protein>
<evidence type="ECO:0000256" key="2">
    <source>
        <dbReference type="RuleBase" id="RU003616"/>
    </source>
</evidence>
<evidence type="ECO:0000256" key="1">
    <source>
        <dbReference type="PROSITE-ProRule" id="PRU00285"/>
    </source>
</evidence>
<dbReference type="AlphaFoldDB" id="A0A7Y7IEY2"/>
<dbReference type="InterPro" id="IPR031107">
    <property type="entry name" value="Small_HSP"/>
</dbReference>
<dbReference type="EMBL" id="JAAMFM010000004">
    <property type="protein sequence ID" value="NVM94218.1"/>
    <property type="molecule type" value="Genomic_DNA"/>
</dbReference>
<dbReference type="PROSITE" id="PS01031">
    <property type="entry name" value="SHSP"/>
    <property type="match status" value="1"/>
</dbReference>
<dbReference type="InterPro" id="IPR002068">
    <property type="entry name" value="A-crystallin/Hsp20_dom"/>
</dbReference>
<comment type="similarity">
    <text evidence="1 2">Belongs to the small heat shock protein (HSP20) family.</text>
</comment>
<dbReference type="PANTHER" id="PTHR11527">
    <property type="entry name" value="HEAT-SHOCK PROTEIN 20 FAMILY MEMBER"/>
    <property type="match status" value="1"/>
</dbReference>
<dbReference type="CDD" id="cd06464">
    <property type="entry name" value="ACD_sHsps-like"/>
    <property type="match status" value="1"/>
</dbReference>
<comment type="caution">
    <text evidence="4">The sequence shown here is derived from an EMBL/GenBank/DDBJ whole genome shotgun (WGS) entry which is preliminary data.</text>
</comment>
<keyword evidence="5" id="KW-1185">Reference proteome</keyword>
<evidence type="ECO:0000259" key="3">
    <source>
        <dbReference type="PROSITE" id="PS01031"/>
    </source>
</evidence>
<dbReference type="SUPFAM" id="SSF49764">
    <property type="entry name" value="HSP20-like chaperones"/>
    <property type="match status" value="1"/>
</dbReference>
<evidence type="ECO:0000313" key="5">
    <source>
        <dbReference type="Proteomes" id="UP000543556"/>
    </source>
</evidence>